<evidence type="ECO:0000313" key="23">
    <source>
        <dbReference type="EMBL" id="AMK96490.1"/>
    </source>
</evidence>
<dbReference type="Gene3D" id="1.10.490.20">
    <property type="entry name" value="Phycocyanins"/>
    <property type="match status" value="1"/>
</dbReference>
<dbReference type="GO" id="GO:0015979">
    <property type="term" value="P:photosynthesis"/>
    <property type="evidence" value="ECO:0007669"/>
    <property type="project" value="UniProtKB-KW"/>
</dbReference>
<dbReference type="Pfam" id="PF00502">
    <property type="entry name" value="Phycobilisome"/>
    <property type="match status" value="2"/>
</dbReference>
<keyword evidence="14" id="KW-0472">Membrane</keyword>
<dbReference type="InterPro" id="IPR009050">
    <property type="entry name" value="Globin-like_sf"/>
</dbReference>
<accession>A0A141SDX2</accession>
<dbReference type="InterPro" id="IPR038719">
    <property type="entry name" value="Phycobilisome_asu/bsu_sf"/>
</dbReference>
<dbReference type="SUPFAM" id="SSF46458">
    <property type="entry name" value="Globin-like"/>
    <property type="match status" value="1"/>
</dbReference>
<proteinExistence type="inferred from homology"/>
<gene>
    <name evidence="23" type="primary">apcE</name>
    <name evidence="23" type="ORF">Gvag_028</name>
</gene>
<evidence type="ECO:0000256" key="21">
    <source>
        <dbReference type="PROSITE-ProRule" id="PRU00775"/>
    </source>
</evidence>
<evidence type="ECO:0000256" key="7">
    <source>
        <dbReference type="ARBA" id="ARBA00022549"/>
    </source>
</evidence>
<keyword evidence="16" id="KW-0089">Bile pigment</keyword>
<evidence type="ECO:0000256" key="16">
    <source>
        <dbReference type="ARBA" id="ARBA00023307"/>
    </source>
</evidence>
<dbReference type="Gene3D" id="1.10.3130.20">
    <property type="entry name" value="Phycobilisome linker domain"/>
    <property type="match status" value="3"/>
</dbReference>
<keyword evidence="13" id="KW-0793">Thylakoid</keyword>
<name>A0A141SDX2_GELVA</name>
<dbReference type="InterPro" id="IPR012128">
    <property type="entry name" value="Phycobilisome_asu/bsu"/>
</dbReference>
<evidence type="ECO:0000256" key="1">
    <source>
        <dbReference type="ARBA" id="ARBA00004185"/>
    </source>
</evidence>
<keyword evidence="12" id="KW-0157">Chromophore</keyword>
<protein>
    <recommendedName>
        <fullName evidence="3">Phycobiliprotein ApcE</fullName>
    </recommendedName>
    <alternativeName>
        <fullName evidence="20">Anchor polypeptide</fullName>
    </alternativeName>
    <alternativeName>
        <fullName evidence="19">PBS-anchor protein</fullName>
    </alternativeName>
    <alternativeName>
        <fullName evidence="18">Phycobilisome linker polypeptide</fullName>
    </alternativeName>
</protein>
<organism evidence="23">
    <name type="scientific">Gelidium vagum</name>
    <name type="common">Red alga</name>
    <dbReference type="NCBI Taxonomy" id="35171"/>
    <lineage>
        <taxon>Eukaryota</taxon>
        <taxon>Rhodophyta</taxon>
        <taxon>Florideophyceae</taxon>
        <taxon>Rhodymeniophycidae</taxon>
        <taxon>Gelidiales</taxon>
        <taxon>Gelidiaceae</taxon>
        <taxon>Gelidium</taxon>
    </lineage>
</organism>
<dbReference type="AlphaFoldDB" id="A0A141SDX2"/>
<comment type="subcellular location">
    <subcellularLocation>
        <location evidence="1">Plastid</location>
        <location evidence="1">Chloroplast thylakoid membrane</location>
        <topology evidence="1">Peripheral membrane protein</topology>
        <orientation evidence="1">Stromal side</orientation>
    </subcellularLocation>
</comment>
<evidence type="ECO:0000256" key="8">
    <source>
        <dbReference type="ARBA" id="ARBA00022640"/>
    </source>
</evidence>
<evidence type="ECO:0000256" key="10">
    <source>
        <dbReference type="ARBA" id="ARBA00022738"/>
    </source>
</evidence>
<keyword evidence="7" id="KW-0042">Antenna complex</keyword>
<comment type="similarity">
    <text evidence="2">Belongs to the phycobiliprotein family.</text>
</comment>
<evidence type="ECO:0000256" key="13">
    <source>
        <dbReference type="ARBA" id="ARBA00023078"/>
    </source>
</evidence>
<keyword evidence="10 21" id="KW-0605">Phycobilisome</keyword>
<evidence type="ECO:0000256" key="2">
    <source>
        <dbReference type="ARBA" id="ARBA00008182"/>
    </source>
</evidence>
<keyword evidence="4" id="KW-0813">Transport</keyword>
<dbReference type="GO" id="GO:0009535">
    <property type="term" value="C:chloroplast thylakoid membrane"/>
    <property type="evidence" value="ECO:0007669"/>
    <property type="project" value="UniProtKB-SubCell"/>
</dbReference>
<dbReference type="InterPro" id="IPR001297">
    <property type="entry name" value="PBS_linker_dom"/>
</dbReference>
<dbReference type="EMBL" id="KT266787">
    <property type="protein sequence ID" value="AMK96490.1"/>
    <property type="molecule type" value="Genomic_DNA"/>
</dbReference>
<dbReference type="GO" id="GO:0016829">
    <property type="term" value="F:lyase activity"/>
    <property type="evidence" value="ECO:0007669"/>
    <property type="project" value="UniProtKB-KW"/>
</dbReference>
<evidence type="ECO:0000256" key="5">
    <source>
        <dbReference type="ARBA" id="ARBA00022528"/>
    </source>
</evidence>
<dbReference type="PANTHER" id="PTHR34011">
    <property type="entry name" value="PHYCOBILISOME 32.1 KDA LINKER POLYPEPTIDE, PHYCOCYANIN-ASSOCIATED, ROD 2-RELATED"/>
    <property type="match status" value="1"/>
</dbReference>
<dbReference type="GeneID" id="27216005"/>
<feature type="domain" description="PBS-linker" evidence="22">
    <location>
        <begin position="498"/>
        <end position="683"/>
    </location>
</feature>
<evidence type="ECO:0000256" key="12">
    <source>
        <dbReference type="ARBA" id="ARBA00022991"/>
    </source>
</evidence>
<dbReference type="InterPro" id="IPR038255">
    <property type="entry name" value="PBS_linker_sf"/>
</dbReference>
<keyword evidence="6" id="KW-0602">Photosynthesis</keyword>
<geneLocation type="plastid" evidence="23"/>
<evidence type="ECO:0000256" key="20">
    <source>
        <dbReference type="ARBA" id="ARBA00033322"/>
    </source>
</evidence>
<dbReference type="RefSeq" id="YP_009244248.1">
    <property type="nucleotide sequence ID" value="NC_029859.1"/>
</dbReference>
<evidence type="ECO:0000256" key="19">
    <source>
        <dbReference type="ARBA" id="ARBA00031629"/>
    </source>
</evidence>
<dbReference type="PANTHER" id="PTHR34011:SF6">
    <property type="entry name" value="PHYCOBILIPROTEIN APCE"/>
    <property type="match status" value="1"/>
</dbReference>
<dbReference type="GO" id="GO:0030089">
    <property type="term" value="C:phycobilisome"/>
    <property type="evidence" value="ECO:0007669"/>
    <property type="project" value="UniProtKB-UniRule"/>
</dbReference>
<feature type="domain" description="PBS-linker" evidence="22">
    <location>
        <begin position="246"/>
        <end position="426"/>
    </location>
</feature>
<keyword evidence="5" id="KW-0150">Chloroplast</keyword>
<keyword evidence="8 23" id="KW-0934">Plastid</keyword>
<feature type="domain" description="PBS-linker" evidence="22">
    <location>
        <begin position="704"/>
        <end position="881"/>
    </location>
</feature>
<evidence type="ECO:0000256" key="17">
    <source>
        <dbReference type="ARBA" id="ARBA00025203"/>
    </source>
</evidence>
<evidence type="ECO:0000256" key="4">
    <source>
        <dbReference type="ARBA" id="ARBA00022448"/>
    </source>
</evidence>
<evidence type="ECO:0000256" key="3">
    <source>
        <dbReference type="ARBA" id="ARBA00018674"/>
    </source>
</evidence>
<comment type="similarity">
    <text evidence="21">Belongs to the phycobilisome linker protein family.</text>
</comment>
<evidence type="ECO:0000256" key="14">
    <source>
        <dbReference type="ARBA" id="ARBA00023136"/>
    </source>
</evidence>
<evidence type="ECO:0000256" key="15">
    <source>
        <dbReference type="ARBA" id="ARBA00023239"/>
    </source>
</evidence>
<keyword evidence="11" id="KW-0249">Electron transport</keyword>
<dbReference type="Pfam" id="PF00427">
    <property type="entry name" value="PBS_linker_poly"/>
    <property type="match status" value="3"/>
</dbReference>
<reference evidence="23" key="1">
    <citation type="submission" date="2015-07" db="EMBL/GenBank/DDBJ databases">
        <title>Reconstructing the complex evolutionary history of mobile plasmids in red algal genomes.</title>
        <authorList>
            <person name="Lee J."/>
            <person name="Kim K.M."/>
            <person name="Yang E.C."/>
            <person name="Miller K.A."/>
            <person name="Boo S.M."/>
            <person name="Bhattacharya D."/>
            <person name="Yoon H.S."/>
        </authorList>
    </citation>
    <scope>NUCLEOTIDE SEQUENCE</scope>
</reference>
<keyword evidence="9" id="KW-0677">Repeat</keyword>
<keyword evidence="15" id="KW-0456">Lyase</keyword>
<dbReference type="PROSITE" id="PS51445">
    <property type="entry name" value="PBS_LINKER"/>
    <property type="match status" value="3"/>
</dbReference>
<evidence type="ECO:0000256" key="6">
    <source>
        <dbReference type="ARBA" id="ARBA00022531"/>
    </source>
</evidence>
<evidence type="ECO:0000256" key="9">
    <source>
        <dbReference type="ARBA" id="ARBA00022737"/>
    </source>
</evidence>
<evidence type="ECO:0000256" key="18">
    <source>
        <dbReference type="ARBA" id="ARBA00029643"/>
    </source>
</evidence>
<evidence type="ECO:0000256" key="11">
    <source>
        <dbReference type="ARBA" id="ARBA00022982"/>
    </source>
</evidence>
<sequence>MSVKASSGSPLAIPQLYKTASISTITQAEQQDRFLQLGELNELVVFLNSGNKRLEVADLLSKNSNILIAKASDKIFVGGSAISYLERPQASFLQSNSVEFNSSTSSQQLLGNTSNDVLNNVVSVFRTSDSLPTGFKPINIARYGITRMKKSLRDLDWFLRYLTYAIIAGDPNILSVNIRGLRELIDNACSSAVATVALREMRKIAIEIFRDDLEGQQLVQEYFDIIINEFEAPSLTDKIRKRTSSDLQGLRLPQIYVKAGVSNQRFVMKTSLSTEEKNTVIKACYRQIFERDIAKGYSLQFSDLESQVKNGSLSIKEFIRRLGKSSIYRKQFFEPFVNSRVLELSFRHFLGRGISSIKEFQKYFAILSSRGLDGLVDSLVNSIEYADYYNEETVPYLRSLGEEPQEARNWGVQIDLLNYSTAFRKIPQFITLFSDYKANLPDQHPYGLSNDPLGIQFGAIFPDNSIDLRKRSAPFGKDTRRILPRYGPGIYSQISSPNLRSKIIGSLGPKIFKRNYLINNLSINSNIENSLINTDQIIRVIYLRIFGRFVYNEELLILKKNENLFKDNQISVKEFVRLLVKSSVFRSLYWEPFYICKAIEYIHNRIMGRPTYGRQEINQYFDIVYKQGYYQMIDSIIDSSEYNESFGENTVPYERYLTPSTLASRSLRSKTTIQISNKINFASQESLLAKFISLGQSKENLSIEAINKKVQQGVSARRDQYRIFSVTNTIDESQNIQVLRAVYRQLFERDLNTFSIGDEFYNLEKAFLCKDLNVQQLVEALGSSSLYRKEFYDPYPNTKVIELGTKHFLGRAPSNQAEIRYYNQILASQGLTYFISTLVNSKEYNAIFGNSIVPYRRFPTLPAANFPNTERLYGTLTKQNELIIVPSFVASLGNQ</sequence>
<evidence type="ECO:0000259" key="22">
    <source>
        <dbReference type="PROSITE" id="PS51445"/>
    </source>
</evidence>
<comment type="function">
    <text evidence="17">This protein is postulated to act both as terminal energy acceptor and as a linker polypeptide that stabilizes the phycobilisome architecture. May have intrinsic bilin lyase activity.</text>
</comment>